<protein>
    <submittedName>
        <fullName evidence="3">Plasmid replication protein RepC</fullName>
    </submittedName>
</protein>
<dbReference type="Pfam" id="PF11800">
    <property type="entry name" value="RP-C_C"/>
    <property type="match status" value="1"/>
</dbReference>
<dbReference type="InterPro" id="IPR021760">
    <property type="entry name" value="RepC_C"/>
</dbReference>
<feature type="domain" description="Plasmid replication protein C N-terminal" evidence="1">
    <location>
        <begin position="22"/>
        <end position="176"/>
    </location>
</feature>
<evidence type="ECO:0000313" key="3">
    <source>
        <dbReference type="EMBL" id="MCZ4283115.1"/>
    </source>
</evidence>
<organism evidence="3 4">
    <name type="scientific">Kiloniella laminariae</name>
    <dbReference type="NCBI Taxonomy" id="454162"/>
    <lineage>
        <taxon>Bacteria</taxon>
        <taxon>Pseudomonadati</taxon>
        <taxon>Pseudomonadota</taxon>
        <taxon>Alphaproteobacteria</taxon>
        <taxon>Rhodospirillales</taxon>
        <taxon>Kiloniellaceae</taxon>
        <taxon>Kiloniella</taxon>
    </lineage>
</organism>
<dbReference type="InterPro" id="IPR047611">
    <property type="entry name" value="RepABC_RepC"/>
</dbReference>
<evidence type="ECO:0000259" key="2">
    <source>
        <dbReference type="Pfam" id="PF11800"/>
    </source>
</evidence>
<name>A0ABT4LPQ0_9PROT</name>
<dbReference type="NCBIfam" id="NF040974">
    <property type="entry name" value="RepABC_RepC"/>
    <property type="match status" value="1"/>
</dbReference>
<evidence type="ECO:0000259" key="1">
    <source>
        <dbReference type="Pfam" id="PF03428"/>
    </source>
</evidence>
<feature type="domain" description="Plasmid replication protein C C-terminal" evidence="2">
    <location>
        <begin position="326"/>
        <end position="425"/>
    </location>
</feature>
<accession>A0ABT4LPQ0</accession>
<comment type="caution">
    <text evidence="3">The sequence shown here is derived from an EMBL/GenBank/DDBJ whole genome shotgun (WGS) entry which is preliminary data.</text>
</comment>
<dbReference type="Pfam" id="PF03428">
    <property type="entry name" value="RP-C"/>
    <property type="match status" value="1"/>
</dbReference>
<dbReference type="InterPro" id="IPR005090">
    <property type="entry name" value="RepC_N"/>
</dbReference>
<dbReference type="EMBL" id="JAPWGY010000018">
    <property type="protein sequence ID" value="MCZ4283115.1"/>
    <property type="molecule type" value="Genomic_DNA"/>
</dbReference>
<dbReference type="Proteomes" id="UP001069802">
    <property type="component" value="Unassembled WGS sequence"/>
</dbReference>
<dbReference type="RefSeq" id="WP_269425237.1">
    <property type="nucleotide sequence ID" value="NZ_JAPWGY010000018.1"/>
</dbReference>
<gene>
    <name evidence="3" type="primary">repC</name>
    <name evidence="3" type="ORF">O4H49_20185</name>
</gene>
<evidence type="ECO:0000313" key="4">
    <source>
        <dbReference type="Proteomes" id="UP001069802"/>
    </source>
</evidence>
<reference evidence="3" key="1">
    <citation type="submission" date="2022-12" db="EMBL/GenBank/DDBJ databases">
        <title>Bacterial isolates from different developmental stages of Nematostella vectensis.</title>
        <authorList>
            <person name="Fraune S."/>
        </authorList>
    </citation>
    <scope>NUCLEOTIDE SEQUENCE</scope>
    <source>
        <strain evidence="3">G21630-S1</strain>
    </source>
</reference>
<proteinExistence type="predicted"/>
<sequence>MMNLGSRPFTAKGNNYSALQSWTTLPEEVDRFRLLHLLDNVGISYGLKPQHIRYLTHLIKFTSDKDWHLDAYHPPVAWQSVFGLAKEFGVDQRTIRRWENDLHDRGLIDWSDSGNHKRYGKRDGRGFIQYAYGVDLSPLAKLYEDLENHLANQKAETVQFDILKRKLSAQKRRVRVKFCAAELSLDEIQELPPIRPTSRIEDLQAQIDFLTSLELEVDQYFKAQEQQSSCSKAVNMSATDDINVRHYYTTTKPYSSKEDTCNQDVDKRSAEAAHPRGNLSACADTANCFPKKHVEKSEASKTNNQTVVDNTSTGIEHLNVKLLLNAASPEFREHIPLHDRALLPADLVTAAELMCHSLGINRSAWTEACSIMGRFSAAVCVLIADSNQHNPVNPVLNPGGFFRGMISKARQGELQLHRSVFGILQRDNFNS</sequence>
<keyword evidence="4" id="KW-1185">Reference proteome</keyword>